<reference evidence="2 3" key="1">
    <citation type="submission" date="2023-07" db="EMBL/GenBank/DDBJ databases">
        <title>Sequencing the genomes of 1000 actinobacteria strains.</title>
        <authorList>
            <person name="Klenk H.-P."/>
        </authorList>
    </citation>
    <scope>NUCLEOTIDE SEQUENCE [LARGE SCALE GENOMIC DNA]</scope>
    <source>
        <strain evidence="2 3">DSM 44711</strain>
    </source>
</reference>
<evidence type="ECO:0000256" key="1">
    <source>
        <dbReference type="ARBA" id="ARBA00023115"/>
    </source>
</evidence>
<dbReference type="NCBIfam" id="NF037959">
    <property type="entry name" value="MFS_SpdSyn"/>
    <property type="match status" value="1"/>
</dbReference>
<dbReference type="EMBL" id="JAVDYC010000001">
    <property type="protein sequence ID" value="MDR7326673.1"/>
    <property type="molecule type" value="Genomic_DNA"/>
</dbReference>
<evidence type="ECO:0000313" key="2">
    <source>
        <dbReference type="EMBL" id="MDR7326673.1"/>
    </source>
</evidence>
<dbReference type="PANTHER" id="PTHR43317:SF1">
    <property type="entry name" value="THERMOSPERMINE SYNTHASE ACAULIS5"/>
    <property type="match status" value="1"/>
</dbReference>
<dbReference type="AlphaFoldDB" id="A0AAE3ZVC1"/>
<proteinExistence type="predicted"/>
<dbReference type="SUPFAM" id="SSF53335">
    <property type="entry name" value="S-adenosyl-L-methionine-dependent methyltransferases"/>
    <property type="match status" value="1"/>
</dbReference>
<accession>A0AAE3ZVC1</accession>
<organism evidence="2 3">
    <name type="scientific">Catenuloplanes niger</name>
    <dbReference type="NCBI Taxonomy" id="587534"/>
    <lineage>
        <taxon>Bacteria</taxon>
        <taxon>Bacillati</taxon>
        <taxon>Actinomycetota</taxon>
        <taxon>Actinomycetes</taxon>
        <taxon>Micromonosporales</taxon>
        <taxon>Micromonosporaceae</taxon>
        <taxon>Catenuloplanes</taxon>
    </lineage>
</organism>
<evidence type="ECO:0000313" key="3">
    <source>
        <dbReference type="Proteomes" id="UP001183629"/>
    </source>
</evidence>
<dbReference type="GO" id="GO:0006596">
    <property type="term" value="P:polyamine biosynthetic process"/>
    <property type="evidence" value="ECO:0007669"/>
    <property type="project" value="UniProtKB-KW"/>
</dbReference>
<keyword evidence="3" id="KW-1185">Reference proteome</keyword>
<protein>
    <submittedName>
        <fullName evidence="2">Spermidine synthase</fullName>
    </submittedName>
</protein>
<dbReference type="RefSeq" id="WP_310422788.1">
    <property type="nucleotide sequence ID" value="NZ_JAVDYC010000001.1"/>
</dbReference>
<comment type="caution">
    <text evidence="2">The sequence shown here is derived from an EMBL/GenBank/DDBJ whole genome shotgun (WGS) entry which is preliminary data.</text>
</comment>
<keyword evidence="1" id="KW-0620">Polyamine biosynthesis</keyword>
<sequence length="274" mass="28824">MNLPEPVAGVAMPTGFGLAELVPDATAPGAWTLQVDGVPQSYVDVGDPTRMKFDYMRRLVTVVDTVAEPGVPLRVLHLGGGALSLPRYVAATRPGSVQTVVDRDTLLMALIWDRLPLPADAGVTMLLGDARETLEELPAGEFDLVVADVYQAAQMPRSITSTGFVRAAARLLRPDGLLAVNVVDVPPLARSRVMAATLGAVLPDVCVIAENGMLRGRKWGNTVLVAGLSAGRIPVQRLNALAARDQEPGRAVGGADMPAFISGATPLHDRIVTS</sequence>
<gene>
    <name evidence="2" type="ORF">J2S44_006923</name>
</gene>
<name>A0AAE3ZVC1_9ACTN</name>
<dbReference type="CDD" id="cd02440">
    <property type="entry name" value="AdoMet_MTases"/>
    <property type="match status" value="1"/>
</dbReference>
<dbReference type="Gene3D" id="3.40.50.150">
    <property type="entry name" value="Vaccinia Virus protein VP39"/>
    <property type="match status" value="1"/>
</dbReference>
<dbReference type="Proteomes" id="UP001183629">
    <property type="component" value="Unassembled WGS sequence"/>
</dbReference>
<dbReference type="PANTHER" id="PTHR43317">
    <property type="entry name" value="THERMOSPERMINE SYNTHASE ACAULIS5"/>
    <property type="match status" value="1"/>
</dbReference>
<dbReference type="InterPro" id="IPR029063">
    <property type="entry name" value="SAM-dependent_MTases_sf"/>
</dbReference>